<comment type="caution">
    <text evidence="1">The sequence shown here is derived from an EMBL/GenBank/DDBJ whole genome shotgun (WGS) entry which is preliminary data.</text>
</comment>
<name>A0AAN8V0Z4_9MAGN</name>
<evidence type="ECO:0000313" key="2">
    <source>
        <dbReference type="Proteomes" id="UP001370490"/>
    </source>
</evidence>
<sequence>CGQVQTGSFLDIAVPNGLFGLSMKKISVPSILSKESFIDDSFSMCFGCDGVGRISFGDTGSPDQEETASNYQEETAFNFNALLQVSGTSCTYLDDPYYTRLSESFHSQIQDTHRPADPSIPFEYCYNMG</sequence>
<dbReference type="InterPro" id="IPR001461">
    <property type="entry name" value="Aspartic_peptidase_A1"/>
</dbReference>
<dbReference type="Gene3D" id="2.40.70.10">
    <property type="entry name" value="Acid Proteases"/>
    <property type="match status" value="2"/>
</dbReference>
<dbReference type="Proteomes" id="UP001370490">
    <property type="component" value="Unassembled WGS sequence"/>
</dbReference>
<evidence type="ECO:0008006" key="3">
    <source>
        <dbReference type="Google" id="ProtNLM"/>
    </source>
</evidence>
<dbReference type="PANTHER" id="PTHR13683">
    <property type="entry name" value="ASPARTYL PROTEASES"/>
    <property type="match status" value="1"/>
</dbReference>
<feature type="non-terminal residue" evidence="1">
    <location>
        <position position="1"/>
    </location>
</feature>
<dbReference type="GO" id="GO:0004190">
    <property type="term" value="F:aspartic-type endopeptidase activity"/>
    <property type="evidence" value="ECO:0007669"/>
    <property type="project" value="InterPro"/>
</dbReference>
<organism evidence="1 2">
    <name type="scientific">Dillenia turbinata</name>
    <dbReference type="NCBI Taxonomy" id="194707"/>
    <lineage>
        <taxon>Eukaryota</taxon>
        <taxon>Viridiplantae</taxon>
        <taxon>Streptophyta</taxon>
        <taxon>Embryophyta</taxon>
        <taxon>Tracheophyta</taxon>
        <taxon>Spermatophyta</taxon>
        <taxon>Magnoliopsida</taxon>
        <taxon>eudicotyledons</taxon>
        <taxon>Gunneridae</taxon>
        <taxon>Pentapetalae</taxon>
        <taxon>Dilleniales</taxon>
        <taxon>Dilleniaceae</taxon>
        <taxon>Dillenia</taxon>
    </lineage>
</organism>
<dbReference type="GO" id="GO:0006508">
    <property type="term" value="P:proteolysis"/>
    <property type="evidence" value="ECO:0007669"/>
    <property type="project" value="InterPro"/>
</dbReference>
<evidence type="ECO:0000313" key="1">
    <source>
        <dbReference type="EMBL" id="KAK6924534.1"/>
    </source>
</evidence>
<dbReference type="InterPro" id="IPR021109">
    <property type="entry name" value="Peptidase_aspartic_dom_sf"/>
</dbReference>
<protein>
    <recommendedName>
        <fullName evidence="3">Xylanase inhibitor N-terminal domain-containing protein</fullName>
    </recommendedName>
</protein>
<dbReference type="EMBL" id="JBAMMX010000017">
    <property type="protein sequence ID" value="KAK6924534.1"/>
    <property type="molecule type" value="Genomic_DNA"/>
</dbReference>
<gene>
    <name evidence="1" type="ORF">RJ641_010734</name>
</gene>
<reference evidence="1 2" key="1">
    <citation type="submission" date="2023-12" db="EMBL/GenBank/DDBJ databases">
        <title>A high-quality genome assembly for Dillenia turbinata (Dilleniales).</title>
        <authorList>
            <person name="Chanderbali A."/>
        </authorList>
    </citation>
    <scope>NUCLEOTIDE SEQUENCE [LARGE SCALE GENOMIC DNA]</scope>
    <source>
        <strain evidence="1">LSX21</strain>
        <tissue evidence="1">Leaf</tissue>
    </source>
</reference>
<keyword evidence="2" id="KW-1185">Reference proteome</keyword>
<dbReference type="AlphaFoldDB" id="A0AAN8V0Z4"/>
<accession>A0AAN8V0Z4</accession>
<dbReference type="PANTHER" id="PTHR13683:SF232">
    <property type="entry name" value="OS09G0542100 PROTEIN"/>
    <property type="match status" value="1"/>
</dbReference>
<proteinExistence type="predicted"/>
<dbReference type="SUPFAM" id="SSF50630">
    <property type="entry name" value="Acid proteases"/>
    <property type="match status" value="1"/>
</dbReference>